<dbReference type="Gramene" id="OQU78996">
    <property type="protein sequence ID" value="OQU78996"/>
    <property type="gene ID" value="SORBI_3008G086401"/>
</dbReference>
<gene>
    <name evidence="2" type="ORF">SORBI_3008G086401</name>
</gene>
<feature type="region of interest" description="Disordered" evidence="1">
    <location>
        <begin position="1"/>
        <end position="143"/>
    </location>
</feature>
<organism evidence="2 3">
    <name type="scientific">Sorghum bicolor</name>
    <name type="common">Sorghum</name>
    <name type="synonym">Sorghum vulgare</name>
    <dbReference type="NCBI Taxonomy" id="4558"/>
    <lineage>
        <taxon>Eukaryota</taxon>
        <taxon>Viridiplantae</taxon>
        <taxon>Streptophyta</taxon>
        <taxon>Embryophyta</taxon>
        <taxon>Tracheophyta</taxon>
        <taxon>Spermatophyta</taxon>
        <taxon>Magnoliopsida</taxon>
        <taxon>Liliopsida</taxon>
        <taxon>Poales</taxon>
        <taxon>Poaceae</taxon>
        <taxon>PACMAD clade</taxon>
        <taxon>Panicoideae</taxon>
        <taxon>Andropogonodae</taxon>
        <taxon>Andropogoneae</taxon>
        <taxon>Sorghinae</taxon>
        <taxon>Sorghum</taxon>
    </lineage>
</organism>
<dbReference type="InParanoid" id="A0A1Z5R6K0"/>
<evidence type="ECO:0000256" key="1">
    <source>
        <dbReference type="SAM" id="MobiDB-lite"/>
    </source>
</evidence>
<evidence type="ECO:0000313" key="2">
    <source>
        <dbReference type="EMBL" id="OQU78996.1"/>
    </source>
</evidence>
<keyword evidence="3" id="KW-1185">Reference proteome</keyword>
<name>A0A1Z5R6K0_SORBI</name>
<proteinExistence type="predicted"/>
<reference evidence="2 3" key="1">
    <citation type="journal article" date="2009" name="Nature">
        <title>The Sorghum bicolor genome and the diversification of grasses.</title>
        <authorList>
            <person name="Paterson A.H."/>
            <person name="Bowers J.E."/>
            <person name="Bruggmann R."/>
            <person name="Dubchak I."/>
            <person name="Grimwood J."/>
            <person name="Gundlach H."/>
            <person name="Haberer G."/>
            <person name="Hellsten U."/>
            <person name="Mitros T."/>
            <person name="Poliakov A."/>
            <person name="Schmutz J."/>
            <person name="Spannagl M."/>
            <person name="Tang H."/>
            <person name="Wang X."/>
            <person name="Wicker T."/>
            <person name="Bharti A.K."/>
            <person name="Chapman J."/>
            <person name="Feltus F.A."/>
            <person name="Gowik U."/>
            <person name="Grigoriev I.V."/>
            <person name="Lyons E."/>
            <person name="Maher C.A."/>
            <person name="Martis M."/>
            <person name="Narechania A."/>
            <person name="Otillar R.P."/>
            <person name="Penning B.W."/>
            <person name="Salamov A.A."/>
            <person name="Wang Y."/>
            <person name="Zhang L."/>
            <person name="Carpita N.C."/>
            <person name="Freeling M."/>
            <person name="Gingle A.R."/>
            <person name="Hash C.T."/>
            <person name="Keller B."/>
            <person name="Klein P."/>
            <person name="Kresovich S."/>
            <person name="McCann M.C."/>
            <person name="Ming R."/>
            <person name="Peterson D.G."/>
            <person name="Mehboob-ur-Rahman"/>
            <person name="Ware D."/>
            <person name="Westhoff P."/>
            <person name="Mayer K.F."/>
            <person name="Messing J."/>
            <person name="Rokhsar D.S."/>
        </authorList>
    </citation>
    <scope>NUCLEOTIDE SEQUENCE [LARGE SCALE GENOMIC DNA]</scope>
    <source>
        <strain evidence="3">cv. BTx623</strain>
    </source>
</reference>
<dbReference type="AlphaFoldDB" id="A0A1Z5R6K0"/>
<feature type="compositionally biased region" description="Basic residues" evidence="1">
    <location>
        <begin position="64"/>
        <end position="93"/>
    </location>
</feature>
<dbReference type="Proteomes" id="UP000000768">
    <property type="component" value="Chromosome 8"/>
</dbReference>
<evidence type="ECO:0000313" key="3">
    <source>
        <dbReference type="Proteomes" id="UP000000768"/>
    </source>
</evidence>
<reference evidence="3" key="2">
    <citation type="journal article" date="2018" name="Plant J.">
        <title>The Sorghum bicolor reference genome: improved assembly, gene annotations, a transcriptome atlas, and signatures of genome organization.</title>
        <authorList>
            <person name="McCormick R.F."/>
            <person name="Truong S.K."/>
            <person name="Sreedasyam A."/>
            <person name="Jenkins J."/>
            <person name="Shu S."/>
            <person name="Sims D."/>
            <person name="Kennedy M."/>
            <person name="Amirebrahimi M."/>
            <person name="Weers B.D."/>
            <person name="McKinley B."/>
            <person name="Mattison A."/>
            <person name="Morishige D.T."/>
            <person name="Grimwood J."/>
            <person name="Schmutz J."/>
            <person name="Mullet J.E."/>
        </authorList>
    </citation>
    <scope>NUCLEOTIDE SEQUENCE [LARGE SCALE GENOMIC DNA]</scope>
    <source>
        <strain evidence="3">cv. BTx623</strain>
    </source>
</reference>
<sequence>MVNQPDPFTYAPPPQSSELATTSVAPPGSPELAHTLPPRALFEARAVPPGISSTPAPPPWRPPGRPRRRPHRPPRRPRCRPRRPPRRPHRRPRALPGARAATPGPPRRSRRAPMDLRMPPSPLSPRASRGYTPQGPLQHPCCHQRTRTSRTNAAYMTRCPLSPNLPFRSALPISNQIC</sequence>
<dbReference type="EMBL" id="CM000767">
    <property type="protein sequence ID" value="OQU78996.1"/>
    <property type="molecule type" value="Genomic_DNA"/>
</dbReference>
<accession>A0A1Z5R6K0</accession>
<dbReference type="OMA" id="PSSHACC"/>
<protein>
    <submittedName>
        <fullName evidence="2">Uncharacterized protein</fullName>
    </submittedName>
</protein>